<name>A0ACC2PHI5_9HYME</name>
<evidence type="ECO:0000313" key="1">
    <source>
        <dbReference type="EMBL" id="KAJ8682880.1"/>
    </source>
</evidence>
<organism evidence="1 2">
    <name type="scientific">Eretmocerus hayati</name>
    <dbReference type="NCBI Taxonomy" id="131215"/>
    <lineage>
        <taxon>Eukaryota</taxon>
        <taxon>Metazoa</taxon>
        <taxon>Ecdysozoa</taxon>
        <taxon>Arthropoda</taxon>
        <taxon>Hexapoda</taxon>
        <taxon>Insecta</taxon>
        <taxon>Pterygota</taxon>
        <taxon>Neoptera</taxon>
        <taxon>Endopterygota</taxon>
        <taxon>Hymenoptera</taxon>
        <taxon>Apocrita</taxon>
        <taxon>Proctotrupomorpha</taxon>
        <taxon>Chalcidoidea</taxon>
        <taxon>Aphelinidae</taxon>
        <taxon>Aphelininae</taxon>
        <taxon>Eretmocerus</taxon>
    </lineage>
</organism>
<proteinExistence type="predicted"/>
<gene>
    <name evidence="1" type="ORF">QAD02_018672</name>
</gene>
<dbReference type="Proteomes" id="UP001239111">
    <property type="component" value="Chromosome 1"/>
</dbReference>
<sequence length="325" mass="36518">MIEELKNKGVDVLSTLDHESLQSENNPLHLAVRHNSMKVIEFLLNDGVNPTVRDHAGKTPLHVAFERKLMKVVDRMTKNLGTLNLSDDQGMSFFHIICTTNRVDTVQSFLSNGVDINAQVGNQSSFWAGFTALHFAVEFHRSKVVELLLKSGASILITNVLGFNPFDLLLNQLNLPYPYSSLRGTYLNEISNILFVILSSLVDGEKDCISRGFSVLHAICIADCDGDSVLQRLLITHQSEMDQIINWPESRQYHKCTPLHLAMRHEQFWEIKLLINSGADLLLLNGIGQTPIEYGLLQCGYSIWDDESGSDENLIIFNNKLPIEV</sequence>
<keyword evidence="2" id="KW-1185">Reference proteome</keyword>
<protein>
    <submittedName>
        <fullName evidence="1">Uncharacterized protein</fullName>
    </submittedName>
</protein>
<reference evidence="1" key="1">
    <citation type="submission" date="2023-04" db="EMBL/GenBank/DDBJ databases">
        <title>A chromosome-level genome assembly of the parasitoid wasp Eretmocerus hayati.</title>
        <authorList>
            <person name="Zhong Y."/>
            <person name="Liu S."/>
            <person name="Liu Y."/>
        </authorList>
    </citation>
    <scope>NUCLEOTIDE SEQUENCE</scope>
    <source>
        <strain evidence="1">ZJU_SS_LIU_2023</strain>
    </source>
</reference>
<evidence type="ECO:0000313" key="2">
    <source>
        <dbReference type="Proteomes" id="UP001239111"/>
    </source>
</evidence>
<accession>A0ACC2PHI5</accession>
<dbReference type="EMBL" id="CM056741">
    <property type="protein sequence ID" value="KAJ8682880.1"/>
    <property type="molecule type" value="Genomic_DNA"/>
</dbReference>
<comment type="caution">
    <text evidence="1">The sequence shown here is derived from an EMBL/GenBank/DDBJ whole genome shotgun (WGS) entry which is preliminary data.</text>
</comment>